<dbReference type="Proteomes" id="UP001497512">
    <property type="component" value="Chromosome 17"/>
</dbReference>
<evidence type="ECO:0000259" key="2">
    <source>
        <dbReference type="Pfam" id="PF01764"/>
    </source>
</evidence>
<accession>A0ABP0TZE5</accession>
<protein>
    <recommendedName>
        <fullName evidence="2">Fungal lipase-type domain-containing protein</fullName>
    </recommendedName>
</protein>
<feature type="compositionally biased region" description="Basic residues" evidence="1">
    <location>
        <begin position="735"/>
        <end position="746"/>
    </location>
</feature>
<dbReference type="InterPro" id="IPR029058">
    <property type="entry name" value="AB_hydrolase_fold"/>
</dbReference>
<evidence type="ECO:0000313" key="3">
    <source>
        <dbReference type="EMBL" id="CAK9208516.1"/>
    </source>
</evidence>
<dbReference type="PANTHER" id="PTHR46483:SF4">
    <property type="entry name" value="PHOSPHOLIPASE A1 PLIP2, CHLOROPLASTIC"/>
    <property type="match status" value="1"/>
</dbReference>
<feature type="region of interest" description="Disordered" evidence="1">
    <location>
        <begin position="724"/>
        <end position="746"/>
    </location>
</feature>
<dbReference type="Gene3D" id="3.40.50.1820">
    <property type="entry name" value="alpha/beta hydrolase"/>
    <property type="match status" value="1"/>
</dbReference>
<dbReference type="CDD" id="cd00519">
    <property type="entry name" value="Lipase_3"/>
    <property type="match status" value="1"/>
</dbReference>
<dbReference type="PANTHER" id="PTHR46483">
    <property type="entry name" value="PHOSPHOLIPASE A1 PLIP2, CHLOROPLASTIC"/>
    <property type="match status" value="1"/>
</dbReference>
<dbReference type="Pfam" id="PF01764">
    <property type="entry name" value="Lipase_3"/>
    <property type="match status" value="1"/>
</dbReference>
<evidence type="ECO:0000313" key="4">
    <source>
        <dbReference type="Proteomes" id="UP001497512"/>
    </source>
</evidence>
<feature type="domain" description="Fungal lipase-type" evidence="2">
    <location>
        <begin position="358"/>
        <end position="499"/>
    </location>
</feature>
<dbReference type="SUPFAM" id="SSF53474">
    <property type="entry name" value="alpha/beta-Hydrolases"/>
    <property type="match status" value="1"/>
</dbReference>
<dbReference type="InterPro" id="IPR002921">
    <property type="entry name" value="Fungal_lipase-type"/>
</dbReference>
<sequence>MDALVCQQIALPRQLQHRGALETNLVQAPARSQSSCSSLITKERSRLAPAPRVVETARGGRRIIVSQTTAAYSSLNLPSTTVREAAPSSLNLKFLWLNKDEHDHPETSSDSSEIMMDMSPGSDDINYPFSFVTDHTVAAFPGAKNWEENIEQQNSAETLNCSGTEELQLEYTKGSFSKFLERVPVEQLKDAAKMCYLSNLAYVTADIKPDELYKFHKLSFVTSSLALKAAAAGSEQSVSESAARKKSEAVVLEEERRFRASFESPETARALAAAASYLQSNPSGAGRGVDETAAATVASAYIRRGVESQLSPASTSSTIMLPKAERGGDQQPEANAQSCSSPCEWFVCDEEETATRIFAIQGSESLASWRTNLLFQPVHFEDPSTEVMVHHGVYEAAKAMYEQMLPLVQQHINAQGAARARFRFTGHSLGGSLAVLLSLMFRFRGVVPASALHDPVYTFGAPQMMCGGDSLLQSLGLKQNHVQSVVISGDLVPRIFSCDFPDQIVAILKRVSQRFRNHSCLLRQRQMYVPMGEMLILQPDAQQAPGHPLLPSGSGLYAVRQPRRLDSQFNPFQARSLPQCAADQVKLAERAFLNKPHPLEIMSNPSSYGSEGSISRDHDPRSYAKAVNHVLRQEIQQRRQAKKEFDKLNTFVPLFPASGDMQSRLLLRRNAVLSLGLTSVDTATHAPTAAAIAGIGTTNLQGLRTSAQQIALGQTPSLAPVTPLVLGSQKDRSSRHSRLVASRHVH</sequence>
<proteinExistence type="predicted"/>
<name>A0ABP0TZE5_9BRYO</name>
<evidence type="ECO:0000256" key="1">
    <source>
        <dbReference type="SAM" id="MobiDB-lite"/>
    </source>
</evidence>
<gene>
    <name evidence="3" type="ORF">CSSPTR1EN2_LOCUS9222</name>
</gene>
<organism evidence="3 4">
    <name type="scientific">Sphagnum troendelagicum</name>
    <dbReference type="NCBI Taxonomy" id="128251"/>
    <lineage>
        <taxon>Eukaryota</taxon>
        <taxon>Viridiplantae</taxon>
        <taxon>Streptophyta</taxon>
        <taxon>Embryophyta</taxon>
        <taxon>Bryophyta</taxon>
        <taxon>Sphagnophytina</taxon>
        <taxon>Sphagnopsida</taxon>
        <taxon>Sphagnales</taxon>
        <taxon>Sphagnaceae</taxon>
        <taxon>Sphagnum</taxon>
    </lineage>
</organism>
<keyword evidence="4" id="KW-1185">Reference proteome</keyword>
<dbReference type="InterPro" id="IPR043367">
    <property type="entry name" value="PLIP1/2/3"/>
</dbReference>
<dbReference type="EMBL" id="OZ019909">
    <property type="protein sequence ID" value="CAK9208516.1"/>
    <property type="molecule type" value="Genomic_DNA"/>
</dbReference>
<reference evidence="3" key="1">
    <citation type="submission" date="2024-02" db="EMBL/GenBank/DDBJ databases">
        <authorList>
            <consortium name="ELIXIR-Norway"/>
            <consortium name="Elixir Norway"/>
        </authorList>
    </citation>
    <scope>NUCLEOTIDE SEQUENCE</scope>
</reference>